<proteinExistence type="inferred from homology"/>
<keyword evidence="5" id="KW-1185">Reference proteome</keyword>
<dbReference type="PANTHER" id="PTHR13078">
    <property type="entry name" value="PEROXISOMAL MULTIFUNCTIONAL ENZYME TYPE 2-RELATED"/>
    <property type="match status" value="1"/>
</dbReference>
<comment type="similarity">
    <text evidence="1">Belongs to the enoyl-CoA hydratase/isomerase family.</text>
</comment>
<evidence type="ECO:0000259" key="2">
    <source>
        <dbReference type="Pfam" id="PF01575"/>
    </source>
</evidence>
<dbReference type="InterPro" id="IPR054357">
    <property type="entry name" value="MFE-2_N"/>
</dbReference>
<organism evidence="4 5">
    <name type="scientific">Amycolatopsis acididurans</name>
    <dbReference type="NCBI Taxonomy" id="2724524"/>
    <lineage>
        <taxon>Bacteria</taxon>
        <taxon>Bacillati</taxon>
        <taxon>Actinomycetota</taxon>
        <taxon>Actinomycetes</taxon>
        <taxon>Pseudonocardiales</taxon>
        <taxon>Pseudonocardiaceae</taxon>
        <taxon>Amycolatopsis</taxon>
    </lineage>
</organism>
<dbReference type="EMBL" id="JAAXLS010000002">
    <property type="protein sequence ID" value="NKQ52420.1"/>
    <property type="molecule type" value="Genomic_DNA"/>
</dbReference>
<dbReference type="Proteomes" id="UP000715441">
    <property type="component" value="Unassembled WGS sequence"/>
</dbReference>
<evidence type="ECO:0000256" key="1">
    <source>
        <dbReference type="ARBA" id="ARBA00005254"/>
    </source>
</evidence>
<accession>A0ABX1J238</accession>
<dbReference type="Gene3D" id="3.10.129.10">
    <property type="entry name" value="Hotdog Thioesterase"/>
    <property type="match status" value="1"/>
</dbReference>
<dbReference type="InterPro" id="IPR002539">
    <property type="entry name" value="MaoC-like_dom"/>
</dbReference>
<dbReference type="RefSeq" id="WP_168512239.1">
    <property type="nucleotide sequence ID" value="NZ_JAAXLS010000002.1"/>
</dbReference>
<evidence type="ECO:0000313" key="5">
    <source>
        <dbReference type="Proteomes" id="UP000715441"/>
    </source>
</evidence>
<evidence type="ECO:0000259" key="3">
    <source>
        <dbReference type="Pfam" id="PF22622"/>
    </source>
</evidence>
<reference evidence="4 5" key="1">
    <citation type="submission" date="2020-04" db="EMBL/GenBank/DDBJ databases">
        <title>Novel species.</title>
        <authorList>
            <person name="Teo W.F.A."/>
            <person name="Lipun K."/>
            <person name="Srisuk N."/>
            <person name="Duangmal K."/>
        </authorList>
    </citation>
    <scope>NUCLEOTIDE SEQUENCE [LARGE SCALE GENOMIC DNA]</scope>
    <source>
        <strain evidence="4 5">K13G38</strain>
    </source>
</reference>
<gene>
    <name evidence="4" type="ORF">HFP15_05965</name>
</gene>
<evidence type="ECO:0000313" key="4">
    <source>
        <dbReference type="EMBL" id="NKQ52420.1"/>
    </source>
</evidence>
<dbReference type="Pfam" id="PF22622">
    <property type="entry name" value="MFE-2_hydrat-2_N"/>
    <property type="match status" value="1"/>
</dbReference>
<dbReference type="SUPFAM" id="SSF54637">
    <property type="entry name" value="Thioesterase/thiol ester dehydrase-isomerase"/>
    <property type="match status" value="2"/>
</dbReference>
<dbReference type="PANTHER" id="PTHR13078:SF56">
    <property type="entry name" value="PEROXISOMAL MULTIFUNCTIONAL ENZYME TYPE 2"/>
    <property type="match status" value="1"/>
</dbReference>
<sequence>MPLDLGSVGAVSAPWTREWSSDDTLLYALALGAGPDSPELTTENSVGLTQRAFPTYAALIAGGSHAVRDRLGSWERTALVHAGQEITWFRELPAAGSATLTSTVAGITDKGTGALVEIRTTAAEPATGEPLFESTTRLFIRGAGGFGRTSAAAARPGPEGPPDDVLTFRLSDSQALLYRLCGDRNPLHSDPVFARRAGFERPILHGLCTFGITARLLMNHVLGGDPARMISFAGRFRAPVLPGDELAVRLWHTAAGRVEFTTATSTVDTVAVDEGVLTYTEEAAA</sequence>
<feature type="domain" description="MaoC-like" evidence="2">
    <location>
        <begin position="158"/>
        <end position="268"/>
    </location>
</feature>
<dbReference type="InterPro" id="IPR029069">
    <property type="entry name" value="HotDog_dom_sf"/>
</dbReference>
<feature type="domain" description="Peroxisomal multifunctional enzyme type 2-like N-terminal" evidence="3">
    <location>
        <begin position="19"/>
        <end position="142"/>
    </location>
</feature>
<name>A0ABX1J238_9PSEU</name>
<protein>
    <submittedName>
        <fullName evidence="4">3-hydroxyacyl-thioester dehydratase</fullName>
    </submittedName>
</protein>
<dbReference type="Pfam" id="PF01575">
    <property type="entry name" value="MaoC_dehydratas"/>
    <property type="match status" value="1"/>
</dbReference>
<comment type="caution">
    <text evidence="4">The sequence shown here is derived from an EMBL/GenBank/DDBJ whole genome shotgun (WGS) entry which is preliminary data.</text>
</comment>